<evidence type="ECO:0000313" key="1">
    <source>
        <dbReference type="EMBL" id="KFD67437.1"/>
    </source>
</evidence>
<accession>A0A085ND91</accession>
<dbReference type="Proteomes" id="UP000030758">
    <property type="component" value="Unassembled WGS sequence"/>
</dbReference>
<reference evidence="1" key="1">
    <citation type="journal article" date="2014" name="Nat. Genet.">
        <title>Genome and transcriptome of the porcine whipworm Trichuris suis.</title>
        <authorList>
            <person name="Jex A.R."/>
            <person name="Nejsum P."/>
            <person name="Schwarz E.M."/>
            <person name="Hu L."/>
            <person name="Young N.D."/>
            <person name="Hall R.S."/>
            <person name="Korhonen P.K."/>
            <person name="Liao S."/>
            <person name="Thamsborg S."/>
            <person name="Xia J."/>
            <person name="Xu P."/>
            <person name="Wang S."/>
            <person name="Scheerlinck J.P."/>
            <person name="Hofmann A."/>
            <person name="Sternberg P.W."/>
            <person name="Wang J."/>
            <person name="Gasser R.B."/>
        </authorList>
    </citation>
    <scope>NUCLEOTIDE SEQUENCE [LARGE SCALE GENOMIC DNA]</scope>
    <source>
        <strain evidence="1">DCEP-RM93F</strain>
    </source>
</reference>
<proteinExistence type="predicted"/>
<dbReference type="EMBL" id="KL367515">
    <property type="protein sequence ID" value="KFD67437.1"/>
    <property type="molecule type" value="Genomic_DNA"/>
</dbReference>
<name>A0A085ND91_9BILA</name>
<gene>
    <name evidence="1" type="ORF">M514_20473</name>
</gene>
<protein>
    <submittedName>
        <fullName evidence="1">Uncharacterized protein</fullName>
    </submittedName>
</protein>
<organism evidence="1">
    <name type="scientific">Trichuris suis</name>
    <name type="common">pig whipworm</name>
    <dbReference type="NCBI Taxonomy" id="68888"/>
    <lineage>
        <taxon>Eukaryota</taxon>
        <taxon>Metazoa</taxon>
        <taxon>Ecdysozoa</taxon>
        <taxon>Nematoda</taxon>
        <taxon>Enoplea</taxon>
        <taxon>Dorylaimia</taxon>
        <taxon>Trichinellida</taxon>
        <taxon>Trichuridae</taxon>
        <taxon>Trichuris</taxon>
    </lineage>
</organism>
<sequence>MAVTRCALEKTRIVSDLGVFQRSISRKMRRVPYHLLNSTPPGVLKEETYAVRTAQTHFFYFYPQENGCTRWMLLNGSEGLHDGDRTVDLPVLDV</sequence>
<dbReference type="AlphaFoldDB" id="A0A085ND91"/>